<comment type="caution">
    <text evidence="2">The sequence shown here is derived from an EMBL/GenBank/DDBJ whole genome shotgun (WGS) entry which is preliminary data.</text>
</comment>
<protein>
    <submittedName>
        <fullName evidence="2">Uncharacterized protein</fullName>
    </submittedName>
</protein>
<dbReference type="OrthoDB" id="3780108at2759"/>
<gene>
    <name evidence="2" type="ORF">EK21DRAFT_103653</name>
</gene>
<organism evidence="2 3">
    <name type="scientific">Setomelanomma holmii</name>
    <dbReference type="NCBI Taxonomy" id="210430"/>
    <lineage>
        <taxon>Eukaryota</taxon>
        <taxon>Fungi</taxon>
        <taxon>Dikarya</taxon>
        <taxon>Ascomycota</taxon>
        <taxon>Pezizomycotina</taxon>
        <taxon>Dothideomycetes</taxon>
        <taxon>Pleosporomycetidae</taxon>
        <taxon>Pleosporales</taxon>
        <taxon>Pleosporineae</taxon>
        <taxon>Phaeosphaeriaceae</taxon>
        <taxon>Setomelanomma</taxon>
    </lineage>
</organism>
<dbReference type="AlphaFoldDB" id="A0A9P4H012"/>
<name>A0A9P4H012_9PLEO</name>
<sequence length="980" mass="110428">MAERATQSREAQSQQGRSQQQTRPPATAYREVTPFLQQPTNVVPGRLPELPHDLYKTLPLRCSKKYTGDVYDLLNNKIKIFFSISEMFYIQVVERGDSFADTYIAIKNYFNHNIKNFKGEDALRTTVTNACYRILELKTALFKLATICEGLFSDLQSAVKTHLARQQTRQMLIENETAVEKQYYFNCCEEGFRAQFFSACYFTSIQTPTDFSVHLAEYKGSWREEEDFNKDDNSDLQYNINEQSPTAASSAPSTLASQFLLEDRYTRSVYQGILPDTGAANVSTVSKEQYLAFVRKDLTAKMDTSTARRASIKFGKGNTTALISTAQVFTEIRKIDFKVLNAPMLFLLCLADIDRLKFHLNKRERATVFLTETELRQLHRCFRHLAVILTLRRFKFALKDKRHFNYDILVDVMYLGNKPTLHFLRLPDIPTYDAGTSFASAEFCAEAKIIGVICKQDILFAELAGTMSDEAILQIAVKAVNDTAGPDGIVSTLLVFGAYPQMTTESPPSLLMVKRSKAIQKAMKALRKLTAEHKVAEDLLALPLQSESDPKAPRTLHTLPTPPANVAVLLAAQLRKRGCPLGPKNKRKAYVYMTKKEEADLELAIKLRNNRVITTLGAPFKASDDQEISDLIGRGVFKFKIQRVVMTLAPMLVQEHRINVELRDITQVYPQAQTNLKRTTYYRHHYEELDMSTSTYDLCLLVTNGDADAFSIVGMQTDNTLMLGTAAFASLEEKKLKKAHCTLTMQASEAILNLKQKRQGGKIKLVKIKASNCAQQYIEQRACRAYIALTCQPEASFDLSVAAQAQQLSAEDISALNKRLKWQIENLDCGLRYIPVHLNNAKLMVFVDGSFANNKDLSSQLGFVLMLVNKSTDIDNTFTIRGNIIYYSLTNMVNRFNIGIAIATTLQIITERLGLLAVPLTICTDSFSLCLVKLETTKEKRLMINIIALRRSEDNPADAFTKASPNRALKSFIDSNELTV</sequence>
<feature type="region of interest" description="Disordered" evidence="1">
    <location>
        <begin position="1"/>
        <end position="26"/>
    </location>
</feature>
<evidence type="ECO:0000256" key="1">
    <source>
        <dbReference type="SAM" id="MobiDB-lite"/>
    </source>
</evidence>
<dbReference type="Proteomes" id="UP000799777">
    <property type="component" value="Unassembled WGS sequence"/>
</dbReference>
<evidence type="ECO:0000313" key="2">
    <source>
        <dbReference type="EMBL" id="KAF2025793.1"/>
    </source>
</evidence>
<accession>A0A9P4H012</accession>
<reference evidence="2" key="1">
    <citation type="journal article" date="2020" name="Stud. Mycol.">
        <title>101 Dothideomycetes genomes: a test case for predicting lifestyles and emergence of pathogens.</title>
        <authorList>
            <person name="Haridas S."/>
            <person name="Albert R."/>
            <person name="Binder M."/>
            <person name="Bloem J."/>
            <person name="Labutti K."/>
            <person name="Salamov A."/>
            <person name="Andreopoulos B."/>
            <person name="Baker S."/>
            <person name="Barry K."/>
            <person name="Bills G."/>
            <person name="Bluhm B."/>
            <person name="Cannon C."/>
            <person name="Castanera R."/>
            <person name="Culley D."/>
            <person name="Daum C."/>
            <person name="Ezra D."/>
            <person name="Gonzalez J."/>
            <person name="Henrissat B."/>
            <person name="Kuo A."/>
            <person name="Liang C."/>
            <person name="Lipzen A."/>
            <person name="Lutzoni F."/>
            <person name="Magnuson J."/>
            <person name="Mondo S."/>
            <person name="Nolan M."/>
            <person name="Ohm R."/>
            <person name="Pangilinan J."/>
            <person name="Park H.-J."/>
            <person name="Ramirez L."/>
            <person name="Alfaro M."/>
            <person name="Sun H."/>
            <person name="Tritt A."/>
            <person name="Yoshinaga Y."/>
            <person name="Zwiers L.-H."/>
            <person name="Turgeon B."/>
            <person name="Goodwin S."/>
            <person name="Spatafora J."/>
            <person name="Crous P."/>
            <person name="Grigoriev I."/>
        </authorList>
    </citation>
    <scope>NUCLEOTIDE SEQUENCE</scope>
    <source>
        <strain evidence="2">CBS 110217</strain>
    </source>
</reference>
<feature type="compositionally biased region" description="Low complexity" evidence="1">
    <location>
        <begin position="8"/>
        <end position="23"/>
    </location>
</feature>
<dbReference type="EMBL" id="ML978256">
    <property type="protein sequence ID" value="KAF2025793.1"/>
    <property type="molecule type" value="Genomic_DNA"/>
</dbReference>
<keyword evidence="3" id="KW-1185">Reference proteome</keyword>
<proteinExistence type="predicted"/>
<evidence type="ECO:0000313" key="3">
    <source>
        <dbReference type="Proteomes" id="UP000799777"/>
    </source>
</evidence>